<keyword evidence="2" id="KW-1185">Reference proteome</keyword>
<reference evidence="1 2" key="1">
    <citation type="submission" date="2021-04" db="EMBL/GenBank/DDBJ databases">
        <authorList>
            <person name="Bliznina A."/>
        </authorList>
    </citation>
    <scope>NUCLEOTIDE SEQUENCE [LARGE SCALE GENOMIC DNA]</scope>
</reference>
<sequence>MNSEQILARIPKQKTGTMSNPNLYAVGVSKHGAIHFHLEIEGELYVTTLRVRSTAKSKNTRVIRCIHKKCLSVIAIKFPEYFTGPCLDHKSYWEFLRDNHNDLSDFKFILFNHYKHIHTCTPTKFDVKEYDLYPRPVDGDESTIRGTLTIPQFPKNPKRFDKWDYHPDAKRLRVHDEMTRGPTQEYVELEHQANNNDNLQQNFIDHAKVSGIPRSLEYTDTLTGEIQIKIFHPTASLEKSPESPKINDDTALTILVQESVKEEIKAEVKEEPVERILTENIIYDFQPTKTEIKEEPVLDEDEFDCFF</sequence>
<evidence type="ECO:0000313" key="2">
    <source>
        <dbReference type="Proteomes" id="UP001158576"/>
    </source>
</evidence>
<name>A0ABN7SBU6_OIKDI</name>
<dbReference type="EMBL" id="OU015569">
    <property type="protein sequence ID" value="CAG5097536.1"/>
    <property type="molecule type" value="Genomic_DNA"/>
</dbReference>
<gene>
    <name evidence="1" type="ORF">OKIOD_LOCUS6678</name>
</gene>
<protein>
    <submittedName>
        <fullName evidence="1">Oidioi.mRNA.OKI2018_I69.XSR.g15120.t1.cds</fullName>
    </submittedName>
</protein>
<evidence type="ECO:0000313" key="1">
    <source>
        <dbReference type="EMBL" id="CAG5097536.1"/>
    </source>
</evidence>
<accession>A0ABN7SBU6</accession>
<dbReference type="Proteomes" id="UP001158576">
    <property type="component" value="Chromosome XSR"/>
</dbReference>
<proteinExistence type="predicted"/>
<organism evidence="1 2">
    <name type="scientific">Oikopleura dioica</name>
    <name type="common">Tunicate</name>
    <dbReference type="NCBI Taxonomy" id="34765"/>
    <lineage>
        <taxon>Eukaryota</taxon>
        <taxon>Metazoa</taxon>
        <taxon>Chordata</taxon>
        <taxon>Tunicata</taxon>
        <taxon>Appendicularia</taxon>
        <taxon>Copelata</taxon>
        <taxon>Oikopleuridae</taxon>
        <taxon>Oikopleura</taxon>
    </lineage>
</organism>